<organism evidence="3 4">
    <name type="scientific">Candidatus Zambryskibacteria bacterium CG11_big_fil_rev_8_21_14_0_20_40_24</name>
    <dbReference type="NCBI Taxonomy" id="1975116"/>
    <lineage>
        <taxon>Bacteria</taxon>
        <taxon>Candidatus Zambryskiibacteriota</taxon>
    </lineage>
</organism>
<feature type="domain" description="Tyrosine specific protein phosphatases" evidence="2">
    <location>
        <begin position="74"/>
        <end position="141"/>
    </location>
</feature>
<dbReference type="InterPro" id="IPR020422">
    <property type="entry name" value="TYR_PHOSPHATASE_DUAL_dom"/>
</dbReference>
<dbReference type="AlphaFoldDB" id="A0A2H0K7I6"/>
<protein>
    <submittedName>
        <fullName evidence="3">Uncharacterized protein</fullName>
    </submittedName>
</protein>
<dbReference type="PROSITE" id="PS50056">
    <property type="entry name" value="TYR_PHOSPHATASE_2"/>
    <property type="match status" value="1"/>
</dbReference>
<dbReference type="GO" id="GO:0008962">
    <property type="term" value="F:phosphatidylglycerophosphatase activity"/>
    <property type="evidence" value="ECO:0007669"/>
    <property type="project" value="TreeGrafter"/>
</dbReference>
<dbReference type="GO" id="GO:0004721">
    <property type="term" value="F:phosphoprotein phosphatase activity"/>
    <property type="evidence" value="ECO:0007669"/>
    <property type="project" value="InterPro"/>
</dbReference>
<dbReference type="InterPro" id="IPR029021">
    <property type="entry name" value="Prot-tyrosine_phosphatase-like"/>
</dbReference>
<dbReference type="PANTHER" id="PTHR46712">
    <property type="entry name" value="PHOSPHATIDYLGLYCEROPHOSPHATASE AND PROTEIN-TYROSINE PHOSPHATASE 1"/>
    <property type="match status" value="1"/>
</dbReference>
<dbReference type="PANTHER" id="PTHR46712:SF1">
    <property type="entry name" value="PHOSPHATIDYLGLYCEROPHOSPHATASE AND PROTEIN-TYROSINE PHOSPHATASE 1"/>
    <property type="match status" value="1"/>
</dbReference>
<proteinExistence type="predicted"/>
<dbReference type="PROSITE" id="PS50054">
    <property type="entry name" value="TYR_PHOSPHATASE_DUAL"/>
    <property type="match status" value="1"/>
</dbReference>
<evidence type="ECO:0000313" key="3">
    <source>
        <dbReference type="EMBL" id="PIQ67187.1"/>
    </source>
</evidence>
<dbReference type="Gene3D" id="3.90.190.10">
    <property type="entry name" value="Protein tyrosine phosphatase superfamily"/>
    <property type="match status" value="1"/>
</dbReference>
<dbReference type="InterPro" id="IPR000387">
    <property type="entry name" value="Tyr_Pase_dom"/>
</dbReference>
<dbReference type="InterPro" id="IPR000340">
    <property type="entry name" value="Dual-sp_phosphatase_cat-dom"/>
</dbReference>
<reference evidence="3 4" key="1">
    <citation type="submission" date="2017-09" db="EMBL/GenBank/DDBJ databases">
        <title>Depth-based differentiation of microbial function through sediment-hosted aquifers and enrichment of novel symbionts in the deep terrestrial subsurface.</title>
        <authorList>
            <person name="Probst A.J."/>
            <person name="Ladd B."/>
            <person name="Jarett J.K."/>
            <person name="Geller-Mcgrath D.E."/>
            <person name="Sieber C.M."/>
            <person name="Emerson J.B."/>
            <person name="Anantharaman K."/>
            <person name="Thomas B.C."/>
            <person name="Malmstrom R."/>
            <person name="Stieglmeier M."/>
            <person name="Klingl A."/>
            <person name="Woyke T."/>
            <person name="Ryan C.M."/>
            <person name="Banfield J.F."/>
        </authorList>
    </citation>
    <scope>NUCLEOTIDE SEQUENCE [LARGE SCALE GENOMIC DNA]</scope>
    <source>
        <strain evidence="3">CG11_big_fil_rev_8_21_14_0_20_40_24</strain>
    </source>
</reference>
<dbReference type="GO" id="GO:0004439">
    <property type="term" value="F:phosphatidylinositol-4,5-bisphosphate 5-phosphatase activity"/>
    <property type="evidence" value="ECO:0007669"/>
    <property type="project" value="TreeGrafter"/>
</dbReference>
<sequence length="156" mass="17723">MVYNHPEPIFEYNYITDGIYIGTNICCKTHFDERLIAEGITADISMEEKHLDMPYGVDFYTWIPVKDGSSPTFDQFDFGVATITKLVDMGKKVYIHCKNGHGRAPSMVAAYLISKGKKPDEAIDIIKSKRPTIHPEIVQLQGLEDFYSKISDKNQI</sequence>
<dbReference type="Proteomes" id="UP000229834">
    <property type="component" value="Unassembled WGS sequence"/>
</dbReference>
<dbReference type="Pfam" id="PF00782">
    <property type="entry name" value="DSPc"/>
    <property type="match status" value="1"/>
</dbReference>
<accession>A0A2H0K7I6</accession>
<dbReference type="SMART" id="SM00195">
    <property type="entry name" value="DSPc"/>
    <property type="match status" value="1"/>
</dbReference>
<feature type="domain" description="Tyrosine-protein phosphatase" evidence="1">
    <location>
        <begin position="11"/>
        <end position="152"/>
    </location>
</feature>
<dbReference type="InterPro" id="IPR042165">
    <property type="entry name" value="PTPMT1"/>
</dbReference>
<gene>
    <name evidence="3" type="ORF">COV95_00100</name>
</gene>
<dbReference type="EMBL" id="PCVC01000003">
    <property type="protein sequence ID" value="PIQ67187.1"/>
    <property type="molecule type" value="Genomic_DNA"/>
</dbReference>
<name>A0A2H0K7I6_9BACT</name>
<evidence type="ECO:0000313" key="4">
    <source>
        <dbReference type="Proteomes" id="UP000229834"/>
    </source>
</evidence>
<evidence type="ECO:0000259" key="1">
    <source>
        <dbReference type="PROSITE" id="PS50054"/>
    </source>
</evidence>
<comment type="caution">
    <text evidence="3">The sequence shown here is derived from an EMBL/GenBank/DDBJ whole genome shotgun (WGS) entry which is preliminary data.</text>
</comment>
<evidence type="ECO:0000259" key="2">
    <source>
        <dbReference type="PROSITE" id="PS50056"/>
    </source>
</evidence>
<dbReference type="SUPFAM" id="SSF52799">
    <property type="entry name" value="(Phosphotyrosine protein) phosphatases II"/>
    <property type="match status" value="1"/>
</dbReference>